<accession>A0A8J2JMN4</accession>
<reference evidence="2" key="1">
    <citation type="submission" date="2021-06" db="EMBL/GenBank/DDBJ databases">
        <authorList>
            <person name="Hodson N. C."/>
            <person name="Mongue J. A."/>
            <person name="Jaron S. K."/>
        </authorList>
    </citation>
    <scope>NUCLEOTIDE SEQUENCE</scope>
</reference>
<dbReference type="InterPro" id="IPR052808">
    <property type="entry name" value="GPCR_Mth-like"/>
</dbReference>
<dbReference type="PANTHER" id="PTHR46953">
    <property type="entry name" value="G-PROTEIN COUPLED RECEPTOR MTH-LIKE 1-RELATED"/>
    <property type="match status" value="1"/>
</dbReference>
<organism evidence="2 3">
    <name type="scientific">Allacma fusca</name>
    <dbReference type="NCBI Taxonomy" id="39272"/>
    <lineage>
        <taxon>Eukaryota</taxon>
        <taxon>Metazoa</taxon>
        <taxon>Ecdysozoa</taxon>
        <taxon>Arthropoda</taxon>
        <taxon>Hexapoda</taxon>
        <taxon>Collembola</taxon>
        <taxon>Symphypleona</taxon>
        <taxon>Sminthuridae</taxon>
        <taxon>Allacma</taxon>
    </lineage>
</organism>
<proteinExistence type="predicted"/>
<protein>
    <submittedName>
        <fullName evidence="2">Uncharacterized protein</fullName>
    </submittedName>
</protein>
<evidence type="ECO:0000256" key="1">
    <source>
        <dbReference type="SAM" id="Phobius"/>
    </source>
</evidence>
<dbReference type="Proteomes" id="UP000708208">
    <property type="component" value="Unassembled WGS sequence"/>
</dbReference>
<feature type="transmembrane region" description="Helical" evidence="1">
    <location>
        <begin position="340"/>
        <end position="363"/>
    </location>
</feature>
<sequence length="415" mass="46774">MGTHHLVYKIKLLLKPRLIVGGTHQLFANIMVDFIALVSLFSIIQLTNSQIMGIGSATNETHEPEGIKLQWCGEGEVPQGIDTNTYGITQERRNISFRLKNGSISCPLEDTTSLYTLDLNRRFNKSSNVTFHQELSITGYFRNESIYYPPDKYCIANWTQSNVTVQICGAAPECGVSHPCVPKCCSMNRLYTVNSGTPNPCLKPFENSSPFNPILYTTISKRSSKNPVYYIRSSMIPRCRPNIAKIIHEANQLNEAYSDVHRRCFRIQEDGTLRLLVNRNWIEVAQDDYCLDGFQVKGSSLNLPDEKFMGAEQHYIAFICTNATRRAGDSSTSTHISFPIIYGVAFIVTTIFLLLTLGVYVLLWKEQKIQGWITMSHSGTMLLFYVLQATDHFLGTQKMGTGRRGISFPCMVSGR</sequence>
<dbReference type="EMBL" id="CAJVCH010044793">
    <property type="protein sequence ID" value="CAG7717314.1"/>
    <property type="molecule type" value="Genomic_DNA"/>
</dbReference>
<name>A0A8J2JMN4_9HEXA</name>
<keyword evidence="1" id="KW-1133">Transmembrane helix</keyword>
<keyword evidence="1" id="KW-0812">Transmembrane</keyword>
<gene>
    <name evidence="2" type="ORF">AFUS01_LOCUS6778</name>
</gene>
<dbReference type="AlphaFoldDB" id="A0A8J2JMN4"/>
<evidence type="ECO:0000313" key="3">
    <source>
        <dbReference type="Proteomes" id="UP000708208"/>
    </source>
</evidence>
<keyword evidence="1" id="KW-0472">Membrane</keyword>
<comment type="caution">
    <text evidence="2">The sequence shown here is derived from an EMBL/GenBank/DDBJ whole genome shotgun (WGS) entry which is preliminary data.</text>
</comment>
<evidence type="ECO:0000313" key="2">
    <source>
        <dbReference type="EMBL" id="CAG7717314.1"/>
    </source>
</evidence>
<dbReference type="PANTHER" id="PTHR46953:SF1">
    <property type="entry name" value="G-PROTEIN COUPLED RECEPTOR MTH-LIKE 1-RELATED"/>
    <property type="match status" value="1"/>
</dbReference>
<keyword evidence="3" id="KW-1185">Reference proteome</keyword>